<feature type="transmembrane region" description="Helical" evidence="1">
    <location>
        <begin position="6"/>
        <end position="29"/>
    </location>
</feature>
<feature type="transmembrane region" description="Helical" evidence="1">
    <location>
        <begin position="124"/>
        <end position="142"/>
    </location>
</feature>
<feature type="transmembrane region" description="Helical" evidence="1">
    <location>
        <begin position="36"/>
        <end position="55"/>
    </location>
</feature>
<dbReference type="InterPro" id="IPR037185">
    <property type="entry name" value="EmrE-like"/>
</dbReference>
<dbReference type="KEGG" id="fae:FAES_pFAES01146"/>
<name>I0KHN3_9BACT</name>
<organism evidence="3 4">
    <name type="scientific">Fibrella aestuarina BUZ 2</name>
    <dbReference type="NCBI Taxonomy" id="1166018"/>
    <lineage>
        <taxon>Bacteria</taxon>
        <taxon>Pseudomonadati</taxon>
        <taxon>Bacteroidota</taxon>
        <taxon>Cytophagia</taxon>
        <taxon>Cytophagales</taxon>
        <taxon>Spirosomataceae</taxon>
        <taxon>Fibrella</taxon>
    </lineage>
</organism>
<evidence type="ECO:0000313" key="4">
    <source>
        <dbReference type="Proteomes" id="UP000011058"/>
    </source>
</evidence>
<dbReference type="eggNOG" id="COG2510">
    <property type="taxonomic scope" value="Bacteria"/>
</dbReference>
<geneLocation type="plasmid" evidence="3 4">
    <name>pFAES01</name>
</geneLocation>
<dbReference type="HOGENOM" id="CLU_120467_0_0_10"/>
<keyword evidence="1" id="KW-1133">Transmembrane helix</keyword>
<feature type="transmembrane region" description="Helical" evidence="1">
    <location>
        <begin position="67"/>
        <end position="87"/>
    </location>
</feature>
<sequence length="143" mass="15395">MKAIPTWVIYSLISMLFAGLTSVVAKLGLKAISADLGLAVRTTVVFGLVLLNFLLFQNIREVGQLNARTVGFLAVSGLTTSLSWIFYYKAIQIGRVSDVALIDKGSIILTILLSIVVLREPVTPKLLLGGGLILAGLLVLVWR</sequence>
<proteinExistence type="predicted"/>
<keyword evidence="1" id="KW-0472">Membrane</keyword>
<evidence type="ECO:0000256" key="1">
    <source>
        <dbReference type="SAM" id="Phobius"/>
    </source>
</evidence>
<dbReference type="Proteomes" id="UP000011058">
    <property type="component" value="Plasmid pFAES01"/>
</dbReference>
<accession>I0KHN3</accession>
<dbReference type="Pfam" id="PF00892">
    <property type="entry name" value="EamA"/>
    <property type="match status" value="1"/>
</dbReference>
<dbReference type="RefSeq" id="WP_015056816.1">
    <property type="nucleotide sequence ID" value="NC_019012.1"/>
</dbReference>
<dbReference type="InterPro" id="IPR000620">
    <property type="entry name" value="EamA_dom"/>
</dbReference>
<keyword evidence="1" id="KW-0812">Transmembrane</keyword>
<gene>
    <name evidence="3" type="primary">ubiA</name>
    <name evidence="3" type="ORF">FAES_pFAES01146</name>
</gene>
<evidence type="ECO:0000313" key="3">
    <source>
        <dbReference type="EMBL" id="CCH03636.1"/>
    </source>
</evidence>
<keyword evidence="4" id="KW-1185">Reference proteome</keyword>
<protein>
    <submittedName>
        <fullName evidence="3">Putative membrane protein</fullName>
    </submittedName>
</protein>
<dbReference type="AlphaFoldDB" id="I0KHN3"/>
<keyword evidence="3" id="KW-0614">Plasmid</keyword>
<dbReference type="GO" id="GO:0016020">
    <property type="term" value="C:membrane"/>
    <property type="evidence" value="ECO:0007669"/>
    <property type="project" value="InterPro"/>
</dbReference>
<evidence type="ECO:0000259" key="2">
    <source>
        <dbReference type="Pfam" id="PF00892"/>
    </source>
</evidence>
<feature type="transmembrane region" description="Helical" evidence="1">
    <location>
        <begin position="99"/>
        <end position="118"/>
    </location>
</feature>
<dbReference type="PATRIC" id="fig|1166018.3.peg.5750"/>
<feature type="domain" description="EamA" evidence="2">
    <location>
        <begin position="6"/>
        <end position="141"/>
    </location>
</feature>
<dbReference type="SUPFAM" id="SSF103481">
    <property type="entry name" value="Multidrug resistance efflux transporter EmrE"/>
    <property type="match status" value="1"/>
</dbReference>
<dbReference type="EMBL" id="HE796684">
    <property type="protein sequence ID" value="CCH03636.1"/>
    <property type="molecule type" value="Genomic_DNA"/>
</dbReference>
<dbReference type="OrthoDB" id="9806718at2"/>
<reference evidence="3 4" key="1">
    <citation type="journal article" date="2012" name="J. Bacteriol.">
        <title>Genome Sequence of Fibrella aestuarina BUZ 2T, a Filamentous Marine Bacterium.</title>
        <authorList>
            <person name="Filippini M."/>
            <person name="Qi W."/>
            <person name="Blom J."/>
            <person name="Goesmann A."/>
            <person name="Smits T.H."/>
            <person name="Bagheri H.C."/>
        </authorList>
    </citation>
    <scope>NUCLEOTIDE SEQUENCE [LARGE SCALE GENOMIC DNA]</scope>
    <source>
        <strain evidence="4">BUZ 2T</strain>
        <plasmid evidence="3 4">pFAES01</plasmid>
    </source>
</reference>